<proteinExistence type="predicted"/>
<dbReference type="GO" id="GO:0003729">
    <property type="term" value="F:mRNA binding"/>
    <property type="evidence" value="ECO:0007669"/>
    <property type="project" value="TreeGrafter"/>
</dbReference>
<feature type="region of interest" description="Disordered" evidence="2">
    <location>
        <begin position="313"/>
        <end position="361"/>
    </location>
</feature>
<dbReference type="InterPro" id="IPR045862">
    <property type="entry name" value="Trf4-like"/>
</dbReference>
<reference evidence="4 5" key="1">
    <citation type="submission" date="2018-03" db="EMBL/GenBank/DDBJ databases">
        <authorList>
            <person name="Fogelqvist J."/>
        </authorList>
    </citation>
    <scope>NUCLEOTIDE SEQUENCE [LARGE SCALE GENOMIC DNA]</scope>
</reference>
<evidence type="ECO:0000256" key="3">
    <source>
        <dbReference type="SAM" id="SignalP"/>
    </source>
</evidence>
<dbReference type="PANTHER" id="PTHR23092:SF15">
    <property type="entry name" value="INACTIVE NON-CANONICAL POLY(A) RNA POLYMERASE PROTEIN TRF4-2-RELATED"/>
    <property type="match status" value="1"/>
</dbReference>
<dbReference type="GO" id="GO:0031499">
    <property type="term" value="C:TRAMP complex"/>
    <property type="evidence" value="ECO:0007669"/>
    <property type="project" value="TreeGrafter"/>
</dbReference>
<feature type="region of interest" description="Disordered" evidence="2">
    <location>
        <begin position="26"/>
        <end position="45"/>
    </location>
</feature>
<evidence type="ECO:0000256" key="2">
    <source>
        <dbReference type="SAM" id="MobiDB-lite"/>
    </source>
</evidence>
<sequence>MTMTGRCLVRVVVLSVMLAAASAGPKGRRKMKGAPSSSSDHAATKLERANDRIDKAVLAVSETVDELDLNPYFFDSMSDIGFVESTAGGTVIELVGDDTTFWRWMRIYRLYRSIIRLSVAIQCIIDAIAGGSSADHMAVYLSYEERTTEDLWKQVQNLAMNSAYNGPSPNNIAGITASATKTRATVLYEASSKFAFDLARMNEEMGESHGALKVLQSAYGDELSVRWTENSPLPGREPLVDGRFTSKHLLHWLSLIEGIQTCLTRLTSSLKEAERRASQAERIASQVDEDQKADQDPHWEDLFAVLERIEGTAAAPTSTTSSRSKKTKARRKKKQGVPSTSSDHDSEAADSIPPSLPHTATGNVGSLYDVSSYLVGDVLPRPWEDSALDLGYEMNVFVHSINNELQNMLQLLAGCLSAITDRIRAVAPSATFAVVGSAGKGMNLPLPHSDLDILATLTSDELAQFEDNERELVLPLRTNARGMQVLQMPAFPLPNGDATIKVDLVPVSDKSSGSLLDVVAVRRRPDYHRTRAMVLYLKAFLRVKSSMVDPLLSSPGVGGMSSYLLQVLVIAYVDSVPDTCANGDLRFCIVGFFGYYGKYFDFANYCIDVTSSDNRFPPKSTFTGPHFTFSSVCAVDPHDPTNNLGEMTYRISLIRKVFGAAYDDLTLNDVTLLSLFPAPVTLSGNPLF</sequence>
<dbReference type="SUPFAM" id="SSF81631">
    <property type="entry name" value="PAP/OAS1 substrate-binding domain"/>
    <property type="match status" value="1"/>
</dbReference>
<dbReference type="GO" id="GO:0046872">
    <property type="term" value="F:metal ion binding"/>
    <property type="evidence" value="ECO:0007669"/>
    <property type="project" value="UniProtKB-KW"/>
</dbReference>
<evidence type="ECO:0000256" key="1">
    <source>
        <dbReference type="SAM" id="Coils"/>
    </source>
</evidence>
<dbReference type="PANTHER" id="PTHR23092">
    <property type="entry name" value="POLY(A) RNA POLYMERASE"/>
    <property type="match status" value="1"/>
</dbReference>
<gene>
    <name evidence="4" type="ORF">PLBR_LOCUS8866</name>
</gene>
<dbReference type="Gene3D" id="1.10.1410.10">
    <property type="match status" value="1"/>
</dbReference>
<dbReference type="GO" id="GO:1990817">
    <property type="term" value="F:poly(A) RNA polymerase activity"/>
    <property type="evidence" value="ECO:0007669"/>
    <property type="project" value="InterPro"/>
</dbReference>
<accession>A0A3P3YN55</accession>
<organism evidence="4 5">
    <name type="scientific">Plasmodiophora brassicae</name>
    <name type="common">Clubroot disease agent</name>
    <dbReference type="NCBI Taxonomy" id="37360"/>
    <lineage>
        <taxon>Eukaryota</taxon>
        <taxon>Sar</taxon>
        <taxon>Rhizaria</taxon>
        <taxon>Endomyxa</taxon>
        <taxon>Phytomyxea</taxon>
        <taxon>Plasmodiophorida</taxon>
        <taxon>Plasmodiophoridae</taxon>
        <taxon>Plasmodiophora</taxon>
    </lineage>
</organism>
<geneLocation type="mitochondrion" evidence="4"/>
<evidence type="ECO:0000313" key="4">
    <source>
        <dbReference type="EMBL" id="SPR01651.1"/>
    </source>
</evidence>
<dbReference type="Proteomes" id="UP000290189">
    <property type="component" value="Unassembled WGS sequence"/>
</dbReference>
<feature type="compositionally biased region" description="Low complexity" evidence="2">
    <location>
        <begin position="313"/>
        <end position="322"/>
    </location>
</feature>
<feature type="compositionally biased region" description="Basic residues" evidence="2">
    <location>
        <begin position="323"/>
        <end position="335"/>
    </location>
</feature>
<evidence type="ECO:0000313" key="5">
    <source>
        <dbReference type="Proteomes" id="UP000290189"/>
    </source>
</evidence>
<feature type="chain" id="PRO_5018324323" description="Polymerase nucleotidyl transferase domain-containing protein" evidence="3">
    <location>
        <begin position="24"/>
        <end position="688"/>
    </location>
</feature>
<dbReference type="GO" id="GO:0005730">
    <property type="term" value="C:nucleolus"/>
    <property type="evidence" value="ECO:0007669"/>
    <property type="project" value="TreeGrafter"/>
</dbReference>
<dbReference type="EMBL" id="OVEO01000018">
    <property type="protein sequence ID" value="SPR01651.1"/>
    <property type="molecule type" value="Genomic_DNA"/>
</dbReference>
<dbReference type="GO" id="GO:0031123">
    <property type="term" value="P:RNA 3'-end processing"/>
    <property type="evidence" value="ECO:0007669"/>
    <property type="project" value="TreeGrafter"/>
</dbReference>
<feature type="signal peptide" evidence="3">
    <location>
        <begin position="1"/>
        <end position="23"/>
    </location>
</feature>
<keyword evidence="4" id="KW-0496">Mitochondrion</keyword>
<name>A0A3P3YN55_PLABS</name>
<feature type="coiled-coil region" evidence="1">
    <location>
        <begin position="263"/>
        <end position="290"/>
    </location>
</feature>
<keyword evidence="3" id="KW-0732">Signal</keyword>
<evidence type="ECO:0008006" key="6">
    <source>
        <dbReference type="Google" id="ProtNLM"/>
    </source>
</evidence>
<keyword evidence="1" id="KW-0175">Coiled coil</keyword>
<protein>
    <recommendedName>
        <fullName evidence="6">Polymerase nucleotidyl transferase domain-containing protein</fullName>
    </recommendedName>
</protein>
<dbReference type="GO" id="GO:0043634">
    <property type="term" value="P:polyadenylation-dependent ncRNA catabolic process"/>
    <property type="evidence" value="ECO:0007669"/>
    <property type="project" value="TreeGrafter"/>
</dbReference>
<dbReference type="AlphaFoldDB" id="A0A3P3YN55"/>